<sequence>HEIVKRIAETNLARGACVLRDDLYFTKVDNVNGTTVLDEMGEVRTGGNEAFVQENDT</sequence>
<organism evidence="1">
    <name type="scientific">Fusarium oxysporum f. sp. melonis 26406</name>
    <dbReference type="NCBI Taxonomy" id="1089452"/>
    <lineage>
        <taxon>Eukaryota</taxon>
        <taxon>Fungi</taxon>
        <taxon>Dikarya</taxon>
        <taxon>Ascomycota</taxon>
        <taxon>Pezizomycotina</taxon>
        <taxon>Sordariomycetes</taxon>
        <taxon>Hypocreomycetidae</taxon>
        <taxon>Hypocreales</taxon>
        <taxon>Nectriaceae</taxon>
        <taxon>Fusarium</taxon>
        <taxon>Fusarium oxysporum species complex</taxon>
    </lineage>
</organism>
<proteinExistence type="predicted"/>
<gene>
    <name evidence="1" type="ORF">FOMG_19745</name>
</gene>
<dbReference type="EMBL" id="KI980831">
    <property type="protein sequence ID" value="EXK23477.1"/>
    <property type="molecule type" value="Genomic_DNA"/>
</dbReference>
<dbReference type="HOGENOM" id="CLU_3001971_0_0_1"/>
<name>W9Z4B3_FUSOX</name>
<dbReference type="Proteomes" id="UP000030703">
    <property type="component" value="Unassembled WGS sequence"/>
</dbReference>
<feature type="non-terminal residue" evidence="1">
    <location>
        <position position="1"/>
    </location>
</feature>
<reference evidence="1" key="1">
    <citation type="submission" date="2012-04" db="EMBL/GenBank/DDBJ databases">
        <title>The Genome Sequence of Fusarium oxysporum melonis.</title>
        <authorList>
            <consortium name="The Broad Institute Genome Sequencing Platform"/>
            <person name="Ma L.-J."/>
            <person name="Gale L.R."/>
            <person name="Schwartz D.C."/>
            <person name="Zhou S."/>
            <person name="Corby-Kistler H."/>
            <person name="Young S.K."/>
            <person name="Zeng Q."/>
            <person name="Gargeya S."/>
            <person name="Fitzgerald M."/>
            <person name="Haas B."/>
            <person name="Abouelleil A."/>
            <person name="Alvarado L."/>
            <person name="Arachchi H.M."/>
            <person name="Berlin A."/>
            <person name="Brown A."/>
            <person name="Chapman S.B."/>
            <person name="Chen Z."/>
            <person name="Dunbar C."/>
            <person name="Freedman E."/>
            <person name="Gearin G."/>
            <person name="Goldberg J."/>
            <person name="Griggs A."/>
            <person name="Gujja S."/>
            <person name="Heiman D."/>
            <person name="Howarth C."/>
            <person name="Larson L."/>
            <person name="Lui A."/>
            <person name="MacDonald P.J.P."/>
            <person name="Montmayeur A."/>
            <person name="Murphy C."/>
            <person name="Neiman D."/>
            <person name="Pearson M."/>
            <person name="Priest M."/>
            <person name="Roberts A."/>
            <person name="Saif S."/>
            <person name="Shea T."/>
            <person name="Shenoy N."/>
            <person name="Sisk P."/>
            <person name="Stolte C."/>
            <person name="Sykes S."/>
            <person name="Wortman J."/>
            <person name="Nusbaum C."/>
            <person name="Birren B."/>
        </authorList>
    </citation>
    <scope>NUCLEOTIDE SEQUENCE</scope>
    <source>
        <strain evidence="1">26406</strain>
    </source>
</reference>
<accession>W9Z4B3</accession>
<dbReference type="VEuPathDB" id="FungiDB:FOMG_19745"/>
<evidence type="ECO:0000313" key="1">
    <source>
        <dbReference type="EMBL" id="EXK23477.1"/>
    </source>
</evidence>
<protein>
    <submittedName>
        <fullName evidence="1">Uncharacterized protein</fullName>
    </submittedName>
</protein>
<dbReference type="AlphaFoldDB" id="W9Z4B3"/>
<reference evidence="1" key="2">
    <citation type="submission" date="2014-02" db="EMBL/GenBank/DDBJ databases">
        <title>Annotation of the Genome Sequence of Fusarium oxysporum f. sp. melonis 26406.</title>
        <authorList>
            <consortium name="The Broad Institute Genomics Platform"/>
            <person name="Ma L.-J."/>
            <person name="Corby-Kistler H."/>
            <person name="Broz K."/>
            <person name="Gale L.R."/>
            <person name="Jonkers W."/>
            <person name="O'Donnell K."/>
            <person name="Ploetz R."/>
            <person name="Steinberg C."/>
            <person name="Schwartz D.C."/>
            <person name="VanEtten H."/>
            <person name="Zhou S."/>
            <person name="Young S.K."/>
            <person name="Zeng Q."/>
            <person name="Gargeya S."/>
            <person name="Fitzgerald M."/>
            <person name="Abouelleil A."/>
            <person name="Alvarado L."/>
            <person name="Chapman S.B."/>
            <person name="Gainer-Dewar J."/>
            <person name="Goldberg J."/>
            <person name="Griggs A."/>
            <person name="Gujja S."/>
            <person name="Hansen M."/>
            <person name="Howarth C."/>
            <person name="Imamovic A."/>
            <person name="Ireland A."/>
            <person name="Larimer J."/>
            <person name="McCowan C."/>
            <person name="Murphy C."/>
            <person name="Pearson M."/>
            <person name="Poon T.W."/>
            <person name="Priest M."/>
            <person name="Roberts A."/>
            <person name="Saif S."/>
            <person name="Shea T."/>
            <person name="Sykes S."/>
            <person name="Wortman J."/>
            <person name="Nusbaum C."/>
            <person name="Birren B."/>
        </authorList>
    </citation>
    <scope>NUCLEOTIDE SEQUENCE</scope>
    <source>
        <strain evidence="1">26406</strain>
    </source>
</reference>